<evidence type="ECO:0000256" key="4">
    <source>
        <dbReference type="ARBA" id="ARBA00023136"/>
    </source>
</evidence>
<keyword evidence="2 5" id="KW-0812">Transmembrane</keyword>
<feature type="transmembrane region" description="Helical" evidence="5">
    <location>
        <begin position="276"/>
        <end position="299"/>
    </location>
</feature>
<sequence>MQEGQLHLEIGSQSLDVNNDLPGPYQIPEDHPLLGPGSIEAEPTPVEFRRGLAIILCTISVLFMNCALNNLVTLNIPLLSLEFELSPGVELWPMTMYYLAQGCTFLLAGSLADVLGSRKIFLAGCFLQIVCHLGSGLAQTGAQLLVLRTLSGVAYPMCFISAMSIHRNHIPTGNLSKLASSCTSGSHYIGSLIGITLSGVLSETIGWRWGFLGAALMSLFAFFLSIWIIPQQSEETKRVTWTEMAEDIDWAGTLLASSLMALLFSALAVITNNVAYIGRSGLFIPLSLGWIILVAFLFWQDCWERDSTQGIQNSLWTNNHFISICLVIFFIYASSHSTSQLTVLVFQRAQSLSVLQSSWRYLPIPIIGALSSFLTPRLLYRVPANDILATAVLLSALSPFLMAIIDANSPYLKSAVFAVSLNPIASNAIIPLASMMVANTFPLETQGLAMGVLCTVAMIGASVGLALTALVSNDMATHLQHSPAGHSAPEIWISGYRSAFWFLFSLSLVALLVTLSCLRKLGYLGRGLEIQHL</sequence>
<evidence type="ECO:0000313" key="8">
    <source>
        <dbReference type="Proteomes" id="UP001149079"/>
    </source>
</evidence>
<proteinExistence type="predicted"/>
<name>A0A9W9KXA4_9EURO</name>
<dbReference type="OrthoDB" id="2130629at2759"/>
<dbReference type="Pfam" id="PF07690">
    <property type="entry name" value="MFS_1"/>
    <property type="match status" value="1"/>
</dbReference>
<dbReference type="PANTHER" id="PTHR42718">
    <property type="entry name" value="MAJOR FACILITATOR SUPERFAMILY MULTIDRUG TRANSPORTER MFSC"/>
    <property type="match status" value="1"/>
</dbReference>
<feature type="transmembrane region" description="Helical" evidence="5">
    <location>
        <begin position="450"/>
        <end position="471"/>
    </location>
</feature>
<evidence type="ECO:0000313" key="7">
    <source>
        <dbReference type="EMBL" id="KAJ5124392.1"/>
    </source>
</evidence>
<dbReference type="PROSITE" id="PS50850">
    <property type="entry name" value="MFS"/>
    <property type="match status" value="1"/>
</dbReference>
<organism evidence="7 8">
    <name type="scientific">Penicillium bovifimosum</name>
    <dbReference type="NCBI Taxonomy" id="126998"/>
    <lineage>
        <taxon>Eukaryota</taxon>
        <taxon>Fungi</taxon>
        <taxon>Dikarya</taxon>
        <taxon>Ascomycota</taxon>
        <taxon>Pezizomycotina</taxon>
        <taxon>Eurotiomycetes</taxon>
        <taxon>Eurotiomycetidae</taxon>
        <taxon>Eurotiales</taxon>
        <taxon>Aspergillaceae</taxon>
        <taxon>Penicillium</taxon>
    </lineage>
</organism>
<dbReference type="InterPro" id="IPR036259">
    <property type="entry name" value="MFS_trans_sf"/>
</dbReference>
<dbReference type="EMBL" id="JAPQKL010000006">
    <property type="protein sequence ID" value="KAJ5124392.1"/>
    <property type="molecule type" value="Genomic_DNA"/>
</dbReference>
<dbReference type="InterPro" id="IPR020846">
    <property type="entry name" value="MFS_dom"/>
</dbReference>
<dbReference type="Proteomes" id="UP001149079">
    <property type="component" value="Unassembled WGS sequence"/>
</dbReference>
<feature type="transmembrane region" description="Helical" evidence="5">
    <location>
        <begin position="96"/>
        <end position="115"/>
    </location>
</feature>
<feature type="transmembrane region" description="Helical" evidence="5">
    <location>
        <begin position="207"/>
        <end position="229"/>
    </location>
</feature>
<evidence type="ECO:0000256" key="3">
    <source>
        <dbReference type="ARBA" id="ARBA00022989"/>
    </source>
</evidence>
<feature type="transmembrane region" description="Helical" evidence="5">
    <location>
        <begin position="499"/>
        <end position="518"/>
    </location>
</feature>
<feature type="transmembrane region" description="Helical" evidence="5">
    <location>
        <begin position="250"/>
        <end position="270"/>
    </location>
</feature>
<dbReference type="Gene3D" id="1.20.1250.20">
    <property type="entry name" value="MFS general substrate transporter like domains"/>
    <property type="match status" value="2"/>
</dbReference>
<comment type="subcellular location">
    <subcellularLocation>
        <location evidence="1">Membrane</location>
        <topology evidence="1">Multi-pass membrane protein</topology>
    </subcellularLocation>
</comment>
<feature type="transmembrane region" description="Helical" evidence="5">
    <location>
        <begin position="359"/>
        <end position="380"/>
    </location>
</feature>
<dbReference type="SUPFAM" id="SSF103473">
    <property type="entry name" value="MFS general substrate transporter"/>
    <property type="match status" value="1"/>
</dbReference>
<reference evidence="7" key="2">
    <citation type="journal article" date="2023" name="IMA Fungus">
        <title>Comparative genomic study of the Penicillium genus elucidates a diverse pangenome and 15 lateral gene transfer events.</title>
        <authorList>
            <person name="Petersen C."/>
            <person name="Sorensen T."/>
            <person name="Nielsen M.R."/>
            <person name="Sondergaard T.E."/>
            <person name="Sorensen J.L."/>
            <person name="Fitzpatrick D.A."/>
            <person name="Frisvad J.C."/>
            <person name="Nielsen K.L."/>
        </authorList>
    </citation>
    <scope>NUCLEOTIDE SEQUENCE</scope>
    <source>
        <strain evidence="7">IBT 22155</strain>
    </source>
</reference>
<evidence type="ECO:0000256" key="2">
    <source>
        <dbReference type="ARBA" id="ARBA00022692"/>
    </source>
</evidence>
<evidence type="ECO:0000256" key="5">
    <source>
        <dbReference type="SAM" id="Phobius"/>
    </source>
</evidence>
<gene>
    <name evidence="7" type="ORF">N7515_008217</name>
</gene>
<keyword evidence="3 5" id="KW-1133">Transmembrane helix</keyword>
<feature type="transmembrane region" description="Helical" evidence="5">
    <location>
        <begin position="417"/>
        <end position="438"/>
    </location>
</feature>
<evidence type="ECO:0000256" key="1">
    <source>
        <dbReference type="ARBA" id="ARBA00004141"/>
    </source>
</evidence>
<keyword evidence="4 5" id="KW-0472">Membrane</keyword>
<dbReference type="GO" id="GO:0016020">
    <property type="term" value="C:membrane"/>
    <property type="evidence" value="ECO:0007669"/>
    <property type="project" value="UniProtKB-SubCell"/>
</dbReference>
<keyword evidence="8" id="KW-1185">Reference proteome</keyword>
<dbReference type="GO" id="GO:0022857">
    <property type="term" value="F:transmembrane transporter activity"/>
    <property type="evidence" value="ECO:0007669"/>
    <property type="project" value="InterPro"/>
</dbReference>
<feature type="transmembrane region" description="Helical" evidence="5">
    <location>
        <begin position="387"/>
        <end position="405"/>
    </location>
</feature>
<feature type="transmembrane region" description="Helical" evidence="5">
    <location>
        <begin position="320"/>
        <end position="339"/>
    </location>
</feature>
<comment type="caution">
    <text evidence="7">The sequence shown here is derived from an EMBL/GenBank/DDBJ whole genome shotgun (WGS) entry which is preliminary data.</text>
</comment>
<dbReference type="RefSeq" id="XP_056518791.1">
    <property type="nucleotide sequence ID" value="XM_056668961.1"/>
</dbReference>
<accession>A0A9W9KXA4</accession>
<dbReference type="PANTHER" id="PTHR42718:SF10">
    <property type="entry name" value="TRANSPORTER, PUTATIVE (AFU_ORTHOLOGUE AFUA_8G06760)-RELATED"/>
    <property type="match status" value="1"/>
</dbReference>
<evidence type="ECO:0000259" key="6">
    <source>
        <dbReference type="PROSITE" id="PS50850"/>
    </source>
</evidence>
<feature type="domain" description="Major facilitator superfamily (MFS) profile" evidence="6">
    <location>
        <begin position="53"/>
        <end position="522"/>
    </location>
</feature>
<dbReference type="InterPro" id="IPR011701">
    <property type="entry name" value="MFS"/>
</dbReference>
<reference evidence="7" key="1">
    <citation type="submission" date="2022-11" db="EMBL/GenBank/DDBJ databases">
        <authorList>
            <person name="Petersen C."/>
        </authorList>
    </citation>
    <scope>NUCLEOTIDE SEQUENCE</scope>
    <source>
        <strain evidence="7">IBT 22155</strain>
    </source>
</reference>
<feature type="transmembrane region" description="Helical" evidence="5">
    <location>
        <begin position="145"/>
        <end position="166"/>
    </location>
</feature>
<protein>
    <recommendedName>
        <fullName evidence="6">Major facilitator superfamily (MFS) profile domain-containing protein</fullName>
    </recommendedName>
</protein>
<feature type="transmembrane region" description="Helical" evidence="5">
    <location>
        <begin position="52"/>
        <end position="76"/>
    </location>
</feature>
<dbReference type="AlphaFoldDB" id="A0A9W9KXA4"/>
<dbReference type="GeneID" id="81408131"/>